<evidence type="ECO:0000313" key="2">
    <source>
        <dbReference type="EMBL" id="GAA2577956.1"/>
    </source>
</evidence>
<dbReference type="Proteomes" id="UP001501509">
    <property type="component" value="Unassembled WGS sequence"/>
</dbReference>
<protein>
    <recommendedName>
        <fullName evidence="1">DUF6879 domain-containing protein</fullName>
    </recommendedName>
</protein>
<evidence type="ECO:0000313" key="3">
    <source>
        <dbReference type="Proteomes" id="UP001501509"/>
    </source>
</evidence>
<dbReference type="InterPro" id="IPR049244">
    <property type="entry name" value="DUF6879"/>
</dbReference>
<reference evidence="2 3" key="1">
    <citation type="journal article" date="2019" name="Int. J. Syst. Evol. Microbiol.">
        <title>The Global Catalogue of Microorganisms (GCM) 10K type strain sequencing project: providing services to taxonomists for standard genome sequencing and annotation.</title>
        <authorList>
            <consortium name="The Broad Institute Genomics Platform"/>
            <consortium name="The Broad Institute Genome Sequencing Center for Infectious Disease"/>
            <person name="Wu L."/>
            <person name="Ma J."/>
        </authorList>
    </citation>
    <scope>NUCLEOTIDE SEQUENCE [LARGE SCALE GENOMIC DNA]</scope>
    <source>
        <strain evidence="2 3">JCM 6833</strain>
    </source>
</reference>
<dbReference type="Pfam" id="PF21806">
    <property type="entry name" value="DUF6879"/>
    <property type="match status" value="1"/>
</dbReference>
<accession>A0ABN3PBY0</accession>
<evidence type="ECO:0000259" key="1">
    <source>
        <dbReference type="Pfam" id="PF21806"/>
    </source>
</evidence>
<sequence length="171" mass="19412">MSSQNFEEIFAEMLRGANHEALHLELRDFYGPPSKTFADWKAGVEYDPADRFAPWVSLVRETAARGVTVRRARIVGTPVSEYTRYLHWTTSMNIGAGERVRWLARRDAADLCLTGADFWVIDGAVVYWNHFSGDSVLTEVERDDREASAKLARSAFEAAWARAIDHSEFKP</sequence>
<proteinExistence type="predicted"/>
<feature type="domain" description="DUF6879" evidence="1">
    <location>
        <begin position="10"/>
        <end position="170"/>
    </location>
</feature>
<name>A0ABN3PBY0_9ACTN</name>
<comment type="caution">
    <text evidence="2">The sequence shown here is derived from an EMBL/GenBank/DDBJ whole genome shotgun (WGS) entry which is preliminary data.</text>
</comment>
<gene>
    <name evidence="2" type="ORF">GCM10010411_08130</name>
</gene>
<dbReference type="EMBL" id="BAAATD010000001">
    <property type="protein sequence ID" value="GAA2577956.1"/>
    <property type="molecule type" value="Genomic_DNA"/>
</dbReference>
<organism evidence="2 3">
    <name type="scientific">Actinomadura fulvescens</name>
    <dbReference type="NCBI Taxonomy" id="46160"/>
    <lineage>
        <taxon>Bacteria</taxon>
        <taxon>Bacillati</taxon>
        <taxon>Actinomycetota</taxon>
        <taxon>Actinomycetes</taxon>
        <taxon>Streptosporangiales</taxon>
        <taxon>Thermomonosporaceae</taxon>
        <taxon>Actinomadura</taxon>
    </lineage>
</organism>
<keyword evidence="3" id="KW-1185">Reference proteome</keyword>